<dbReference type="Gene3D" id="3.20.20.70">
    <property type="entry name" value="Aldolase class I"/>
    <property type="match status" value="1"/>
</dbReference>
<keyword evidence="3" id="KW-0326">Glycosidase</keyword>
<evidence type="ECO:0000313" key="4">
    <source>
        <dbReference type="EMBL" id="KIH67312.1"/>
    </source>
</evidence>
<dbReference type="PRINTS" id="PR00846">
    <property type="entry name" value="GLHYDRLASE56"/>
</dbReference>
<dbReference type="PANTHER" id="PTHR11769">
    <property type="entry name" value="HYALURONIDASE"/>
    <property type="match status" value="1"/>
</dbReference>
<evidence type="ECO:0000313" key="5">
    <source>
        <dbReference type="Proteomes" id="UP000054047"/>
    </source>
</evidence>
<evidence type="ECO:0000256" key="2">
    <source>
        <dbReference type="ARBA" id="ARBA00023157"/>
    </source>
</evidence>
<dbReference type="GO" id="GO:0004415">
    <property type="term" value="F:hyalurononglucosaminidase activity"/>
    <property type="evidence" value="ECO:0007669"/>
    <property type="project" value="UniProtKB-UniRule"/>
</dbReference>
<dbReference type="InterPro" id="IPR013785">
    <property type="entry name" value="Aldolase_TIM"/>
</dbReference>
<dbReference type="InterPro" id="IPR017853">
    <property type="entry name" value="GH"/>
</dbReference>
<dbReference type="EMBL" id="KN726749">
    <property type="protein sequence ID" value="KIH67312.1"/>
    <property type="molecule type" value="Genomic_DNA"/>
</dbReference>
<accession>A0A0C2DWK6</accession>
<dbReference type="GO" id="GO:0005975">
    <property type="term" value="P:carbohydrate metabolic process"/>
    <property type="evidence" value="ECO:0007669"/>
    <property type="project" value="InterPro"/>
</dbReference>
<dbReference type="PANTHER" id="PTHR11769:SF35">
    <property type="entry name" value="HYALURONIDASE"/>
    <property type="match status" value="1"/>
</dbReference>
<keyword evidence="3" id="KW-0378">Hydrolase</keyword>
<comment type="similarity">
    <text evidence="1 3">Belongs to the glycosyl hydrolase 56 family.</text>
</comment>
<dbReference type="AlphaFoldDB" id="A0A0C2DWK6"/>
<evidence type="ECO:0000256" key="1">
    <source>
        <dbReference type="ARBA" id="ARBA00008871"/>
    </source>
</evidence>
<name>A0A0C2DWK6_9BILA</name>
<reference evidence="4 5" key="1">
    <citation type="submission" date="2013-12" db="EMBL/GenBank/DDBJ databases">
        <title>Draft genome of the parsitic nematode Ancylostoma duodenale.</title>
        <authorList>
            <person name="Mitreva M."/>
        </authorList>
    </citation>
    <scope>NUCLEOTIDE SEQUENCE [LARGE SCALE GENOMIC DNA]</scope>
    <source>
        <strain evidence="4 5">Zhejiang</strain>
    </source>
</reference>
<dbReference type="Pfam" id="PF01630">
    <property type="entry name" value="Glyco_hydro_56"/>
    <property type="match status" value="1"/>
</dbReference>
<dbReference type="GO" id="GO:0030214">
    <property type="term" value="P:hyaluronan catabolic process"/>
    <property type="evidence" value="ECO:0007669"/>
    <property type="project" value="TreeGrafter"/>
</dbReference>
<dbReference type="EC" id="3.2.1.35" evidence="3"/>
<comment type="catalytic activity">
    <reaction evidence="3">
        <text>Random hydrolysis of (1-&gt;4)-linkages between N-acetyl-beta-D-glucosamine and D-glucuronate residues in hyaluronate.</text>
        <dbReference type="EC" id="3.2.1.35"/>
    </reaction>
</comment>
<keyword evidence="2" id="KW-1015">Disulfide bond</keyword>
<dbReference type="SUPFAM" id="SSF51445">
    <property type="entry name" value="(Trans)glycosidases"/>
    <property type="match status" value="1"/>
</dbReference>
<sequence length="109" mass="12936">MSCKEHLSFYGEKLVIFYEFIFGAYPYYKGYNENKPINGGTPQNSSLRQHLEIVKKNITERIPDENFNGLAIVDLEEWRPLFDENFYGLKRVRRAQYCSEVKRSENKSK</sequence>
<dbReference type="Proteomes" id="UP000054047">
    <property type="component" value="Unassembled WGS sequence"/>
</dbReference>
<gene>
    <name evidence="4" type="ORF">ANCDUO_02357</name>
</gene>
<dbReference type="OrthoDB" id="5796153at2759"/>
<evidence type="ECO:0000256" key="3">
    <source>
        <dbReference type="RuleBase" id="RU610713"/>
    </source>
</evidence>
<organism evidence="4 5">
    <name type="scientific">Ancylostoma duodenale</name>
    <dbReference type="NCBI Taxonomy" id="51022"/>
    <lineage>
        <taxon>Eukaryota</taxon>
        <taxon>Metazoa</taxon>
        <taxon>Ecdysozoa</taxon>
        <taxon>Nematoda</taxon>
        <taxon>Chromadorea</taxon>
        <taxon>Rhabditida</taxon>
        <taxon>Rhabditina</taxon>
        <taxon>Rhabditomorpha</taxon>
        <taxon>Strongyloidea</taxon>
        <taxon>Ancylostomatidae</taxon>
        <taxon>Ancylostomatinae</taxon>
        <taxon>Ancylostoma</taxon>
    </lineage>
</organism>
<protein>
    <recommendedName>
        <fullName evidence="3">Hyaluronidase</fullName>
        <ecNumber evidence="3">3.2.1.35</ecNumber>
    </recommendedName>
</protein>
<keyword evidence="5" id="KW-1185">Reference proteome</keyword>
<proteinExistence type="inferred from homology"/>
<dbReference type="InterPro" id="IPR018155">
    <property type="entry name" value="Hyaluronidase"/>
</dbReference>